<evidence type="ECO:0000313" key="3">
    <source>
        <dbReference type="Proteomes" id="UP000461768"/>
    </source>
</evidence>
<dbReference type="EMBL" id="WAGX01000007">
    <property type="protein sequence ID" value="KAB1435769.1"/>
    <property type="molecule type" value="Genomic_DNA"/>
</dbReference>
<keyword evidence="3" id="KW-1185">Reference proteome</keyword>
<evidence type="ECO:0000256" key="1">
    <source>
        <dbReference type="SAM" id="Phobius"/>
    </source>
</evidence>
<dbReference type="AlphaFoldDB" id="A0A7V7QIR3"/>
<feature type="transmembrane region" description="Helical" evidence="1">
    <location>
        <begin position="199"/>
        <end position="222"/>
    </location>
</feature>
<dbReference type="OrthoDB" id="1707305at2"/>
<name>A0A7V7QIR3_9FIRM</name>
<evidence type="ECO:0000313" key="2">
    <source>
        <dbReference type="EMBL" id="KAB1435769.1"/>
    </source>
</evidence>
<sequence length="308" mass="35323">MKSLTDEYRKTWTLKNIILVIGIFLAINVMYFFLNAPTTSADWRQEAQSTKSFDEEYLKDTKEFDTYDNIDLVLIENAKNEIQIIEYSLENNIPYGNISVWTHSQNVLIASVFVVIIMVIIGGKTISCEFECGTWKNLVSTGTSRYEKLIEKYIYTLLQALCGVFLFALVTFIFGSIFYGSINTTTKLQIISNEIVKVSLLPVLIGSFYVLFMKIVFFTFFTQSLNLISRNGKFSIIIGVLFIVFSSNINTYLKDYAISKYLPFQYLVYKASDLSSVPGYLTYSFVLIIYMIIFLSIGSIIFNKRDIV</sequence>
<dbReference type="RefSeq" id="WP_151147287.1">
    <property type="nucleotide sequence ID" value="NZ_WAGX01000007.1"/>
</dbReference>
<feature type="transmembrane region" description="Helical" evidence="1">
    <location>
        <begin position="234"/>
        <end position="253"/>
    </location>
</feature>
<feature type="transmembrane region" description="Helical" evidence="1">
    <location>
        <begin position="12"/>
        <end position="34"/>
    </location>
</feature>
<feature type="transmembrane region" description="Helical" evidence="1">
    <location>
        <begin position="153"/>
        <end position="179"/>
    </location>
</feature>
<dbReference type="PANTHER" id="PTHR37305:SF1">
    <property type="entry name" value="MEMBRANE PROTEIN"/>
    <property type="match status" value="1"/>
</dbReference>
<reference evidence="2 3" key="2">
    <citation type="submission" date="2020-02" db="EMBL/GenBank/DDBJ databases">
        <title>Candidatus Galacturonibacter soehngenii shows hetero-acetogenic catabolism of galacturonic acid but lacks a canonical carbon monoxide dehydrogenase/acetyl-CoA synthase complex.</title>
        <authorList>
            <person name="Diender M."/>
            <person name="Stouten G.R."/>
            <person name="Petersen J.F."/>
            <person name="Nielsen P.H."/>
            <person name="Dueholm M.S."/>
            <person name="Pronk J.T."/>
            <person name="Van Loosdrecht M.C.M."/>
        </authorList>
    </citation>
    <scope>NUCLEOTIDE SEQUENCE [LARGE SCALE GENOMIC DNA]</scope>
    <source>
        <strain evidence="2">GalUA</strain>
    </source>
</reference>
<protein>
    <submittedName>
        <fullName evidence="2">ABC transporter permease subunit</fullName>
    </submittedName>
</protein>
<keyword evidence="1" id="KW-0812">Transmembrane</keyword>
<dbReference type="PANTHER" id="PTHR37305">
    <property type="entry name" value="INTEGRAL MEMBRANE PROTEIN-RELATED"/>
    <property type="match status" value="1"/>
</dbReference>
<reference evidence="2 3" key="1">
    <citation type="submission" date="2019-09" db="EMBL/GenBank/DDBJ databases">
        <authorList>
            <person name="Valk L.C."/>
        </authorList>
    </citation>
    <scope>NUCLEOTIDE SEQUENCE [LARGE SCALE GENOMIC DNA]</scope>
    <source>
        <strain evidence="2">GalUA</strain>
    </source>
</reference>
<dbReference type="Proteomes" id="UP000461768">
    <property type="component" value="Unassembled WGS sequence"/>
</dbReference>
<feature type="transmembrane region" description="Helical" evidence="1">
    <location>
        <begin position="280"/>
        <end position="302"/>
    </location>
</feature>
<organism evidence="2 3">
    <name type="scientific">Candidatus Galacturonatibacter soehngenii</name>
    <dbReference type="NCBI Taxonomy" id="2307010"/>
    <lineage>
        <taxon>Bacteria</taxon>
        <taxon>Bacillati</taxon>
        <taxon>Bacillota</taxon>
        <taxon>Clostridia</taxon>
        <taxon>Lachnospirales</taxon>
        <taxon>Lachnospiraceae</taxon>
        <taxon>Candidatus Galacturonatibacter</taxon>
    </lineage>
</organism>
<feature type="transmembrane region" description="Helical" evidence="1">
    <location>
        <begin position="107"/>
        <end position="126"/>
    </location>
</feature>
<accession>A0A7V7QIR3</accession>
<dbReference type="GO" id="GO:0005886">
    <property type="term" value="C:plasma membrane"/>
    <property type="evidence" value="ECO:0007669"/>
    <property type="project" value="UniProtKB-SubCell"/>
</dbReference>
<comment type="caution">
    <text evidence="2">The sequence shown here is derived from an EMBL/GenBank/DDBJ whole genome shotgun (WGS) entry which is preliminary data.</text>
</comment>
<gene>
    <name evidence="2" type="ORF">F7O84_15430</name>
</gene>
<proteinExistence type="predicted"/>
<keyword evidence="1" id="KW-0472">Membrane</keyword>
<dbReference type="GO" id="GO:0140359">
    <property type="term" value="F:ABC-type transporter activity"/>
    <property type="evidence" value="ECO:0007669"/>
    <property type="project" value="InterPro"/>
</dbReference>
<keyword evidence="1" id="KW-1133">Transmembrane helix</keyword>